<keyword evidence="1" id="KW-0812">Transmembrane</keyword>
<dbReference type="GeneID" id="77924921"/>
<keyword evidence="1" id="KW-1133">Transmembrane helix</keyword>
<gene>
    <name evidence="2" type="primary">16</name>
    <name evidence="2" type="ORF">PBI_ADAIA_16</name>
</gene>
<keyword evidence="1" id="KW-0472">Membrane</keyword>
<dbReference type="KEGG" id="vg:77924921"/>
<feature type="transmembrane region" description="Helical" evidence="1">
    <location>
        <begin position="47"/>
        <end position="64"/>
    </location>
</feature>
<name>A0A3G2KCR1_9CAUD</name>
<evidence type="ECO:0000256" key="1">
    <source>
        <dbReference type="SAM" id="Phobius"/>
    </source>
</evidence>
<feature type="transmembrane region" description="Helical" evidence="1">
    <location>
        <begin position="12"/>
        <end position="35"/>
    </location>
</feature>
<evidence type="ECO:0000313" key="3">
    <source>
        <dbReference type="Proteomes" id="UP000268902"/>
    </source>
</evidence>
<organism evidence="2 3">
    <name type="scientific">Arthrobacter phage Adaia</name>
    <dbReference type="NCBI Taxonomy" id="2419945"/>
    <lineage>
        <taxon>Viruses</taxon>
        <taxon>Duplodnaviria</taxon>
        <taxon>Heunggongvirae</taxon>
        <taxon>Uroviricota</taxon>
        <taxon>Caudoviricetes</taxon>
        <taxon>Adaiavirus</taxon>
        <taxon>Adaiavirus adaia</taxon>
    </lineage>
</organism>
<dbReference type="EMBL" id="MH834594">
    <property type="protein sequence ID" value="AYN56804.1"/>
    <property type="molecule type" value="Genomic_DNA"/>
</dbReference>
<keyword evidence="3" id="KW-1185">Reference proteome</keyword>
<sequence>MMQTEKRGVGAVTVAAGAGSVAGYAAGSVLVWILAQLGLDAAEIEEPLGVLFTVAGTVFGGWLVKPGSGKRAADDQ</sequence>
<proteinExistence type="predicted"/>
<accession>A0A3G2KCR1</accession>
<dbReference type="Proteomes" id="UP000268902">
    <property type="component" value="Segment"/>
</dbReference>
<protein>
    <submittedName>
        <fullName evidence="2">Uncharacterized protein</fullName>
    </submittedName>
</protein>
<dbReference type="RefSeq" id="YP_010649372.1">
    <property type="nucleotide sequence ID" value="NC_070766.1"/>
</dbReference>
<reference evidence="2 3" key="1">
    <citation type="submission" date="2018-09" db="EMBL/GenBank/DDBJ databases">
        <authorList>
            <person name="Fryberger R.B."/>
            <person name="Stoner T.H."/>
            <person name="Garlena R.A."/>
            <person name="Russell D.A."/>
            <person name="Pope W.H."/>
            <person name="Jacobs-Sera D."/>
            <person name="Hatfull G.F."/>
        </authorList>
    </citation>
    <scope>NUCLEOTIDE SEQUENCE [LARGE SCALE GENOMIC DNA]</scope>
</reference>
<evidence type="ECO:0000313" key="2">
    <source>
        <dbReference type="EMBL" id="AYN56804.1"/>
    </source>
</evidence>